<accession>A0ABS2UI64</accession>
<dbReference type="InterPro" id="IPR039365">
    <property type="entry name" value="IS701-like"/>
</dbReference>
<sequence length="370" mass="39843">MFASLPRSDQRRKGIQYLNGLLSIRGRKSIRNIANLLGDDVSEQNLHHFICDSTWDWMPIRRALAEAVETALPTRAWVVAPMTIPKAGRNSVGVERHYSPALGQTLNAQRAIGVWAASESASVPVNWRLQLSSSWLRDAPRRSQAAIPEGASAEGLAECAVEAARQTAAGWGLRARPTVLDLGEAPEPLLELTAAGHLPLLVRVGPDTPLVATDLAPAGREQTTLTAHRIMGLARTLRRPVPGAPPTPGAGEDTPLAAHVRVALPRLPGQGKHPAPRPLVLLGMGTYGAPWPGELWLSNLTALPLEHLTRLRQLTHRVGEDCAGVAERVGIRDFTGRSFQGWHRHVTLASVAHAVAVLDGRTRQLPRAAG</sequence>
<evidence type="ECO:0000313" key="2">
    <source>
        <dbReference type="EMBL" id="MBM9617194.1"/>
    </source>
</evidence>
<dbReference type="Pfam" id="PF13546">
    <property type="entry name" value="DDE_5"/>
    <property type="match status" value="1"/>
</dbReference>
<proteinExistence type="predicted"/>
<dbReference type="PANTHER" id="PTHR33627:SF1">
    <property type="entry name" value="TRANSPOSASE"/>
    <property type="match status" value="1"/>
</dbReference>
<name>A0ABS2UI64_9ACTN</name>
<gene>
    <name evidence="2" type="ORF">JE024_00320</name>
</gene>
<dbReference type="InterPro" id="IPR038721">
    <property type="entry name" value="IS701-like_DDE_dom"/>
</dbReference>
<protein>
    <submittedName>
        <fullName evidence="2">Transposase</fullName>
    </submittedName>
</protein>
<reference evidence="2 3" key="1">
    <citation type="journal article" date="2016" name="Arch. Microbiol.">
        <title>Streptomyces zhihengii sp. nov., isolated from rhizospheric soil of Psammosilene tunicoides.</title>
        <authorList>
            <person name="Huang M.J."/>
            <person name="Fei J.J."/>
            <person name="Salam N."/>
            <person name="Kim C.J."/>
            <person name="Hozzein W.N."/>
            <person name="Xiao M."/>
            <person name="Huang H.Q."/>
            <person name="Li W.J."/>
        </authorList>
    </citation>
    <scope>NUCLEOTIDE SEQUENCE [LARGE SCALE GENOMIC DNA]</scope>
    <source>
        <strain evidence="2 3">YIM T102</strain>
    </source>
</reference>
<dbReference type="PANTHER" id="PTHR33627">
    <property type="entry name" value="TRANSPOSASE"/>
    <property type="match status" value="1"/>
</dbReference>
<feature type="domain" description="Transposase IS701-like DDE" evidence="1">
    <location>
        <begin position="1"/>
        <end position="218"/>
    </location>
</feature>
<dbReference type="EMBL" id="JAFEJA010000001">
    <property type="protein sequence ID" value="MBM9617194.1"/>
    <property type="molecule type" value="Genomic_DNA"/>
</dbReference>
<comment type="caution">
    <text evidence="2">The sequence shown here is derived from an EMBL/GenBank/DDBJ whole genome shotgun (WGS) entry which is preliminary data.</text>
</comment>
<evidence type="ECO:0000313" key="3">
    <source>
        <dbReference type="Proteomes" id="UP000664109"/>
    </source>
</evidence>
<keyword evidence="3" id="KW-1185">Reference proteome</keyword>
<organism evidence="2 3">
    <name type="scientific">Streptomyces zhihengii</name>
    <dbReference type="NCBI Taxonomy" id="1818004"/>
    <lineage>
        <taxon>Bacteria</taxon>
        <taxon>Bacillati</taxon>
        <taxon>Actinomycetota</taxon>
        <taxon>Actinomycetes</taxon>
        <taxon>Kitasatosporales</taxon>
        <taxon>Streptomycetaceae</taxon>
        <taxon>Streptomyces</taxon>
    </lineage>
</organism>
<evidence type="ECO:0000259" key="1">
    <source>
        <dbReference type="Pfam" id="PF13546"/>
    </source>
</evidence>
<dbReference type="Proteomes" id="UP000664109">
    <property type="component" value="Unassembled WGS sequence"/>
</dbReference>